<proteinExistence type="predicted"/>
<dbReference type="EMBL" id="MU154628">
    <property type="protein sequence ID" value="KAF9490993.1"/>
    <property type="molecule type" value="Genomic_DNA"/>
</dbReference>
<feature type="compositionally biased region" description="Gly residues" evidence="1">
    <location>
        <begin position="250"/>
        <end position="301"/>
    </location>
</feature>
<organism evidence="2 3">
    <name type="scientific">Pleurotus eryngii</name>
    <name type="common">Boletus of the steppes</name>
    <dbReference type="NCBI Taxonomy" id="5323"/>
    <lineage>
        <taxon>Eukaryota</taxon>
        <taxon>Fungi</taxon>
        <taxon>Dikarya</taxon>
        <taxon>Basidiomycota</taxon>
        <taxon>Agaricomycotina</taxon>
        <taxon>Agaricomycetes</taxon>
        <taxon>Agaricomycetidae</taxon>
        <taxon>Agaricales</taxon>
        <taxon>Pleurotineae</taxon>
        <taxon>Pleurotaceae</taxon>
        <taxon>Pleurotus</taxon>
    </lineage>
</organism>
<feature type="compositionally biased region" description="Pro residues" evidence="1">
    <location>
        <begin position="302"/>
        <end position="326"/>
    </location>
</feature>
<feature type="compositionally biased region" description="Polar residues" evidence="1">
    <location>
        <begin position="150"/>
        <end position="160"/>
    </location>
</feature>
<dbReference type="AlphaFoldDB" id="A0A9P5ZPW6"/>
<feature type="compositionally biased region" description="Pro residues" evidence="1">
    <location>
        <begin position="336"/>
        <end position="349"/>
    </location>
</feature>
<evidence type="ECO:0000256" key="1">
    <source>
        <dbReference type="SAM" id="MobiDB-lite"/>
    </source>
</evidence>
<keyword evidence="3" id="KW-1185">Reference proteome</keyword>
<feature type="region of interest" description="Disordered" evidence="1">
    <location>
        <begin position="706"/>
        <end position="732"/>
    </location>
</feature>
<feature type="region of interest" description="Disordered" evidence="1">
    <location>
        <begin position="193"/>
        <end position="349"/>
    </location>
</feature>
<gene>
    <name evidence="2" type="ORF">BDN71DRAFT_1510730</name>
</gene>
<dbReference type="OrthoDB" id="3203159at2759"/>
<accession>A0A9P5ZPW6</accession>
<feature type="region of interest" description="Disordered" evidence="1">
    <location>
        <begin position="1049"/>
        <end position="1081"/>
    </location>
</feature>
<name>A0A9P5ZPW6_PLEER</name>
<evidence type="ECO:0000313" key="3">
    <source>
        <dbReference type="Proteomes" id="UP000807025"/>
    </source>
</evidence>
<feature type="region of interest" description="Disordered" evidence="1">
    <location>
        <begin position="133"/>
        <end position="163"/>
    </location>
</feature>
<feature type="region of interest" description="Disordered" evidence="1">
    <location>
        <begin position="580"/>
        <end position="600"/>
    </location>
</feature>
<protein>
    <submittedName>
        <fullName evidence="2">Uncharacterized protein</fullName>
    </submittedName>
</protein>
<sequence length="1116" mass="121795">MSLHTNDLTISAVREEFLHNSPCTNTFLLLQREDYRAGIPDVAQEPVKQWLQGLPSPRPQIPSRFYSFDTNYTSIAPSILPSITTPHPVQVHFATSATSSSVYIPGFGQVEDSQGVSSAAVRSRRAASIASTWRSETGGPLSCPYKATHSLPSSPRSESPTGLHPLILTQQAQSIDRLPANTSYLQGKDWTIPSLPVNTSQRGNYPSSSHPQNRRSDEDNRSRLSARAKGKLPSHPPDDSNEQNPYTGPRGNGGGPGGNGSGPGRNSGGSGGNGGGPGGNGGGGPGRNGGGSGGNGGGPGGNGPPPRGPYNPPHPYGRCGPNPPPDPGDHGGGGAPPDPPPPGGLIPIPAPRAPLEFCWQFSSKIPLSSLPEWDGKPTTVIQYVSELSYYQQLGDDITNHLARVTPFRFTGLAKTWFNGLSLNDRLRCTANMTNFLIFIREQFMHDKWRYEHGLEFDRMYFRRGKEFRNELPIEWPNLNPSSAVAFSRDGPALGELTFLRNIPKLSGNYLNVSTPNNLTSLFHASDNYNNTLINLPVSTNEFLASDKDIAEAFAADRKCKQPTRSLSTFKKKRFNWPNSQTFKGHAFTRNDSQQSQAKPPGDCRLCTSPLHFYRECPHFPMWDAITKRLRTQGQKDPKDLHKVDREYKAHVVSTLTEESDSNSSEYSAPKLNEYCQLVRNSFNATKYFHATSPISLNRAHCRRFERKDESKGKEPMSNPSKSSPVALDPPSPLTSLIQAQVAKGSPSVGLENTATHIIQLPTGSDESLKQSQTNKMGNDEHTAIIIAPKARMKAPGLNAQGSKVRLQQLTCSAVILGFVNTHLYVRSEANQLIQFDVEAYVVQDMQVPLLLGEDFMTSYEMGITHKASRQCTVYAAGGSIPIPASTSDNYRLGIYIRKAYLGSKALQRKQARKARRRSPLAYLPDSPTAVIASNSITITPGHCCNLSVILPDNSIESWFIESAILTEDGQDILAAPATILSPAMPFLPIANPSSRPLRIRKGDIVGYAFDPTTHFETPSSVERWKSLRSHALMVSKLIDVCQEIPHLVFSPDTPPSSPTPSFTSERWGPKTTATPEDDSPEDIVHAVQLGSDILPEICPSLEGILRRRSRAFGLKG</sequence>
<feature type="compositionally biased region" description="Polar residues" evidence="1">
    <location>
        <begin position="196"/>
        <end position="211"/>
    </location>
</feature>
<dbReference type="Proteomes" id="UP000807025">
    <property type="component" value="Unassembled WGS sequence"/>
</dbReference>
<reference evidence="2" key="1">
    <citation type="submission" date="2020-11" db="EMBL/GenBank/DDBJ databases">
        <authorList>
            <consortium name="DOE Joint Genome Institute"/>
            <person name="Ahrendt S."/>
            <person name="Riley R."/>
            <person name="Andreopoulos W."/>
            <person name="Labutti K."/>
            <person name="Pangilinan J."/>
            <person name="Ruiz-Duenas F.J."/>
            <person name="Barrasa J.M."/>
            <person name="Sanchez-Garcia M."/>
            <person name="Camarero S."/>
            <person name="Miyauchi S."/>
            <person name="Serrano A."/>
            <person name="Linde D."/>
            <person name="Babiker R."/>
            <person name="Drula E."/>
            <person name="Ayuso-Fernandez I."/>
            <person name="Pacheco R."/>
            <person name="Padilla G."/>
            <person name="Ferreira P."/>
            <person name="Barriuso J."/>
            <person name="Kellner H."/>
            <person name="Castanera R."/>
            <person name="Alfaro M."/>
            <person name="Ramirez L."/>
            <person name="Pisabarro A.G."/>
            <person name="Kuo A."/>
            <person name="Tritt A."/>
            <person name="Lipzen A."/>
            <person name="He G."/>
            <person name="Yan M."/>
            <person name="Ng V."/>
            <person name="Cullen D."/>
            <person name="Martin F."/>
            <person name="Rosso M.-N."/>
            <person name="Henrissat B."/>
            <person name="Hibbett D."/>
            <person name="Martinez A.T."/>
            <person name="Grigoriev I.V."/>
        </authorList>
    </citation>
    <scope>NUCLEOTIDE SEQUENCE</scope>
    <source>
        <strain evidence="2">ATCC 90797</strain>
    </source>
</reference>
<evidence type="ECO:0000313" key="2">
    <source>
        <dbReference type="EMBL" id="KAF9490993.1"/>
    </source>
</evidence>
<comment type="caution">
    <text evidence="2">The sequence shown here is derived from an EMBL/GenBank/DDBJ whole genome shotgun (WGS) entry which is preliminary data.</text>
</comment>